<proteinExistence type="predicted"/>
<dbReference type="AlphaFoldDB" id="A0A382ZAC9"/>
<evidence type="ECO:0000313" key="1">
    <source>
        <dbReference type="EMBL" id="SVD92467.1"/>
    </source>
</evidence>
<name>A0A382ZAC9_9ZZZZ</name>
<gene>
    <name evidence="1" type="ORF">METZ01_LOCUS445321</name>
</gene>
<protein>
    <submittedName>
        <fullName evidence="1">Uncharacterized protein</fullName>
    </submittedName>
</protein>
<feature type="non-terminal residue" evidence="1">
    <location>
        <position position="258"/>
    </location>
</feature>
<sequence>TADVLYDSESAIAGFQFHVDGDVTVTGASGGAAETAGFTVSTGNNTVLGFSMTGATIAAGSGTLLTLEFEGNGSPCLSAVIVSDPDANGLDVEVVDCLTISYEAPCADADADGICDDEDDCIGVYDCAGECNGTSELDECGVCGGDGIADGACDCAGNVDVGCGCGEEGPSGCDNACGSTAANDECGVCGGDNSSCADCAGVPNGDSTVDGCGTCDNDASNDCPEDCMGTFGGDADYDCSGTCVAGWLFGYLGDGWCD</sequence>
<dbReference type="EMBL" id="UINC01182323">
    <property type="protein sequence ID" value="SVD92467.1"/>
    <property type="molecule type" value="Genomic_DNA"/>
</dbReference>
<feature type="non-terminal residue" evidence="1">
    <location>
        <position position="1"/>
    </location>
</feature>
<reference evidence="1" key="1">
    <citation type="submission" date="2018-05" db="EMBL/GenBank/DDBJ databases">
        <authorList>
            <person name="Lanie J.A."/>
            <person name="Ng W.-L."/>
            <person name="Kazmierczak K.M."/>
            <person name="Andrzejewski T.M."/>
            <person name="Davidsen T.M."/>
            <person name="Wayne K.J."/>
            <person name="Tettelin H."/>
            <person name="Glass J.I."/>
            <person name="Rusch D."/>
            <person name="Podicherti R."/>
            <person name="Tsui H.-C.T."/>
            <person name="Winkler M.E."/>
        </authorList>
    </citation>
    <scope>NUCLEOTIDE SEQUENCE</scope>
</reference>
<accession>A0A382ZAC9</accession>
<organism evidence="1">
    <name type="scientific">marine metagenome</name>
    <dbReference type="NCBI Taxonomy" id="408172"/>
    <lineage>
        <taxon>unclassified sequences</taxon>
        <taxon>metagenomes</taxon>
        <taxon>ecological metagenomes</taxon>
    </lineage>
</organism>